<dbReference type="InterPro" id="IPR007024">
    <property type="entry name" value="BLUF_domain"/>
</dbReference>
<dbReference type="SUPFAM" id="SSF54975">
    <property type="entry name" value="Acylphosphatase/BLUF domain-like"/>
    <property type="match status" value="1"/>
</dbReference>
<accession>A0AAU8A5B1</accession>
<dbReference type="Gene3D" id="3.30.70.100">
    <property type="match status" value="1"/>
</dbReference>
<dbReference type="GO" id="GO:0071949">
    <property type="term" value="F:FAD binding"/>
    <property type="evidence" value="ECO:0007669"/>
    <property type="project" value="InterPro"/>
</dbReference>
<organism evidence="2">
    <name type="scientific">Polynucleobacter sp. UK-FUSCHL-C3</name>
    <dbReference type="NCBI Taxonomy" id="2955208"/>
    <lineage>
        <taxon>Bacteria</taxon>
        <taxon>Pseudomonadati</taxon>
        <taxon>Pseudomonadota</taxon>
        <taxon>Betaproteobacteria</taxon>
        <taxon>Burkholderiales</taxon>
        <taxon>Burkholderiaceae</taxon>
        <taxon>Polynucleobacter</taxon>
    </lineage>
</organism>
<dbReference type="SMART" id="SM01034">
    <property type="entry name" value="BLUF"/>
    <property type="match status" value="1"/>
</dbReference>
<dbReference type="RefSeq" id="WP_353439630.1">
    <property type="nucleotide sequence ID" value="NZ_CP099959.1"/>
</dbReference>
<dbReference type="AlphaFoldDB" id="A0AAU8A5B1"/>
<name>A0AAU8A5B1_9BURK</name>
<dbReference type="EMBL" id="CP099959">
    <property type="protein sequence ID" value="XCC58402.1"/>
    <property type="molecule type" value="Genomic_DNA"/>
</dbReference>
<feature type="domain" description="BLUF" evidence="1">
    <location>
        <begin position="1"/>
        <end position="92"/>
    </location>
</feature>
<dbReference type="Pfam" id="PF04940">
    <property type="entry name" value="BLUF"/>
    <property type="match status" value="1"/>
</dbReference>
<dbReference type="PROSITE" id="PS50925">
    <property type="entry name" value="BLUF"/>
    <property type="match status" value="1"/>
</dbReference>
<protein>
    <submittedName>
        <fullName evidence="2">BLUF domain-containing protein</fullName>
    </submittedName>
</protein>
<dbReference type="GO" id="GO:0009882">
    <property type="term" value="F:blue light photoreceptor activity"/>
    <property type="evidence" value="ECO:0007669"/>
    <property type="project" value="InterPro"/>
</dbReference>
<proteinExistence type="predicted"/>
<reference evidence="2" key="1">
    <citation type="submission" date="2022-06" db="EMBL/GenBank/DDBJ databases">
        <title>New Polynucleobacter species.</title>
        <authorList>
            <person name="Hahn M.W."/>
        </authorList>
    </citation>
    <scope>NUCLEOTIDE SEQUENCE</scope>
    <source>
        <strain evidence="2">UK-FUSCHL-C3</strain>
    </source>
</reference>
<dbReference type="InterPro" id="IPR036046">
    <property type="entry name" value="Acylphosphatase-like_dom_sf"/>
</dbReference>
<gene>
    <name evidence="2" type="ORF">NKE59_03680</name>
</gene>
<sequence>MKALVYRSVATSLFKAVEIDAISREFSNRNKLKNISGLLIYHKNYFFQWIEGDDSDIYFLYQKIKKDNRHQYFSEIFFADILERKFKDWGLLAIHSETMVDNHGKFDHEFLDSFVNCPDSMLISKFISISNLV</sequence>
<evidence type="ECO:0000259" key="1">
    <source>
        <dbReference type="PROSITE" id="PS50925"/>
    </source>
</evidence>
<evidence type="ECO:0000313" key="2">
    <source>
        <dbReference type="EMBL" id="XCC58402.1"/>
    </source>
</evidence>